<dbReference type="AlphaFoldDB" id="A0A9X3X6B0"/>
<dbReference type="Proteomes" id="UP001151081">
    <property type="component" value="Unassembled WGS sequence"/>
</dbReference>
<sequence length="754" mass="74426">MGGVGGTGGAGGTGGVGGQGGTGGQGGAGGVGGVGGMGGAGGIGGEGGEGGAGGMGGAGGGGSMGLHFVVDGSYPAAVGAGNTALRTADMDGDGKLDLVVTNTSGGFIGVLRGNGDGTFQEIHRAQFESITVNVAVADMNGDGKPDVVATNSFFGTPIGVFVALNQGDGSLMAPQQYATGSTTPGAFAPTDIDADGDIDIVVSRGSGGIDVLTNAGDGKLTLAATYSTSGGTHNIFAVAAGDVDGDGFVDVVATSSSTSNVSWLWKGTGGGALATGVTLPSQRSESIVLVDLTGDGKLDVVVGPRQAFTTGYGVLVNNGNGTFAPMVKYANEADAEIEEIKDVDGDGQPDVLLAHRFGGAYVLKNTGGGALSDPIALDAGRNPKALAAGDVDGDGDTDIVSGNDGPGISVVRGDGMGSFLAPLGVPYGVGARQSVAADFDGDGHKDIVFSHVAAVNTILRGKAGGGFEPAGSNDVLEAPIGLFAFPADENPSLDLVAALPGGNDEGYVVQTFPNTGGLSFGPSIPSYPGFFGAGSTDVGDTDGDGDLDILVVADTNNGGISLRNNGDGTFSDAEYLFTDAVAIADFNEDGKLDFAGAGEFVVFFQPGNGDGTFANAPEYLLVDDIIGHMAAGDVNGDGHADFVATHAQGDGVVLMLGVGDGTFIGTTFMLGLGIAHNPVLEDLDEDGDEDLVVLAGGRVNVLLWEGDFFTAGPTIGEISRPTSVSASDVTGDGRPDLLVTSNTTNSLVVLRNTN</sequence>
<protein>
    <submittedName>
        <fullName evidence="3">VCBS repeat-containing protein</fullName>
    </submittedName>
</protein>
<evidence type="ECO:0000256" key="2">
    <source>
        <dbReference type="SAM" id="MobiDB-lite"/>
    </source>
</evidence>
<evidence type="ECO:0000313" key="3">
    <source>
        <dbReference type="EMBL" id="MDC3985017.1"/>
    </source>
</evidence>
<dbReference type="InterPro" id="IPR013517">
    <property type="entry name" value="FG-GAP"/>
</dbReference>
<dbReference type="PANTHER" id="PTHR44103">
    <property type="entry name" value="PROPROTEIN CONVERTASE P"/>
    <property type="match status" value="1"/>
</dbReference>
<dbReference type="EMBL" id="JAGTJJ010000025">
    <property type="protein sequence ID" value="MDC3985017.1"/>
    <property type="molecule type" value="Genomic_DNA"/>
</dbReference>
<dbReference type="Gene3D" id="2.130.10.130">
    <property type="entry name" value="Integrin alpha, N-terminal"/>
    <property type="match status" value="3"/>
</dbReference>
<keyword evidence="4" id="KW-1185">Reference proteome</keyword>
<dbReference type="SUPFAM" id="SSF69318">
    <property type="entry name" value="Integrin alpha N-terminal domain"/>
    <property type="match status" value="3"/>
</dbReference>
<evidence type="ECO:0000256" key="1">
    <source>
        <dbReference type="ARBA" id="ARBA00022729"/>
    </source>
</evidence>
<reference evidence="3 4" key="1">
    <citation type="submission" date="2021-04" db="EMBL/GenBank/DDBJ databases">
        <title>Genome analysis of Polyangium sp.</title>
        <authorList>
            <person name="Li Y."/>
            <person name="Wang J."/>
        </authorList>
    </citation>
    <scope>NUCLEOTIDE SEQUENCE [LARGE SCALE GENOMIC DNA]</scope>
    <source>
        <strain evidence="3 4">SDU14</strain>
    </source>
</reference>
<dbReference type="PANTHER" id="PTHR44103:SF1">
    <property type="entry name" value="PROPROTEIN CONVERTASE P"/>
    <property type="match status" value="1"/>
</dbReference>
<dbReference type="Pfam" id="PF13517">
    <property type="entry name" value="FG-GAP_3"/>
    <property type="match status" value="5"/>
</dbReference>
<keyword evidence="1" id="KW-0732">Signal</keyword>
<name>A0A9X3X6B0_9BACT</name>
<dbReference type="InterPro" id="IPR028994">
    <property type="entry name" value="Integrin_alpha_N"/>
</dbReference>
<proteinExistence type="predicted"/>
<accession>A0A9X3X6B0</accession>
<organism evidence="3 4">
    <name type="scientific">Polyangium jinanense</name>
    <dbReference type="NCBI Taxonomy" id="2829994"/>
    <lineage>
        <taxon>Bacteria</taxon>
        <taxon>Pseudomonadati</taxon>
        <taxon>Myxococcota</taxon>
        <taxon>Polyangia</taxon>
        <taxon>Polyangiales</taxon>
        <taxon>Polyangiaceae</taxon>
        <taxon>Polyangium</taxon>
    </lineage>
</organism>
<feature type="region of interest" description="Disordered" evidence="2">
    <location>
        <begin position="1"/>
        <end position="23"/>
    </location>
</feature>
<gene>
    <name evidence="3" type="ORF">KEG57_31345</name>
</gene>
<comment type="caution">
    <text evidence="3">The sequence shown here is derived from an EMBL/GenBank/DDBJ whole genome shotgun (WGS) entry which is preliminary data.</text>
</comment>
<evidence type="ECO:0000313" key="4">
    <source>
        <dbReference type="Proteomes" id="UP001151081"/>
    </source>
</evidence>